<organism evidence="1 2">
    <name type="scientific">Fusarium albosuccineum</name>
    <dbReference type="NCBI Taxonomy" id="1237068"/>
    <lineage>
        <taxon>Eukaryota</taxon>
        <taxon>Fungi</taxon>
        <taxon>Dikarya</taxon>
        <taxon>Ascomycota</taxon>
        <taxon>Pezizomycotina</taxon>
        <taxon>Sordariomycetes</taxon>
        <taxon>Hypocreomycetidae</taxon>
        <taxon>Hypocreales</taxon>
        <taxon>Nectriaceae</taxon>
        <taxon>Fusarium</taxon>
        <taxon>Fusarium decemcellulare species complex</taxon>
    </lineage>
</organism>
<sequence length="93" mass="10245">MQNLSMPHGSPKFVRPIRVLRTSGKIRVEDDLSNISLENVESSTKADVILDYGRCEGGFPVFSIASASAPKDHHQVAFQVTYSETIDGIDHET</sequence>
<accession>A0A8H4P899</accession>
<dbReference type="Proteomes" id="UP000554235">
    <property type="component" value="Unassembled WGS sequence"/>
</dbReference>
<dbReference type="EMBL" id="JAADYS010001786">
    <property type="protein sequence ID" value="KAF4461088.1"/>
    <property type="molecule type" value="Genomic_DNA"/>
</dbReference>
<feature type="non-terminal residue" evidence="1">
    <location>
        <position position="93"/>
    </location>
</feature>
<proteinExistence type="predicted"/>
<protein>
    <submittedName>
        <fullName evidence="1">Alpha-L-rhamnosidase A</fullName>
    </submittedName>
</protein>
<dbReference type="OrthoDB" id="10036721at2759"/>
<evidence type="ECO:0000313" key="2">
    <source>
        <dbReference type="Proteomes" id="UP000554235"/>
    </source>
</evidence>
<comment type="caution">
    <text evidence="1">The sequence shown here is derived from an EMBL/GenBank/DDBJ whole genome shotgun (WGS) entry which is preliminary data.</text>
</comment>
<evidence type="ECO:0000313" key="1">
    <source>
        <dbReference type="EMBL" id="KAF4461088.1"/>
    </source>
</evidence>
<keyword evidence="2" id="KW-1185">Reference proteome</keyword>
<name>A0A8H4P899_9HYPO</name>
<gene>
    <name evidence="1" type="ORF">FALBO_12116</name>
</gene>
<reference evidence="1 2" key="1">
    <citation type="submission" date="2020-01" db="EMBL/GenBank/DDBJ databases">
        <title>Identification and distribution of gene clusters putatively required for synthesis of sphingolipid metabolism inhibitors in phylogenetically diverse species of the filamentous fungus Fusarium.</title>
        <authorList>
            <person name="Kim H.-S."/>
            <person name="Busman M."/>
            <person name="Brown D.W."/>
            <person name="Divon H."/>
            <person name="Uhlig S."/>
            <person name="Proctor R.H."/>
        </authorList>
    </citation>
    <scope>NUCLEOTIDE SEQUENCE [LARGE SCALE GENOMIC DNA]</scope>
    <source>
        <strain evidence="1 2">NRRL 20459</strain>
    </source>
</reference>
<dbReference type="AlphaFoldDB" id="A0A8H4P899"/>